<dbReference type="GO" id="GO:0016020">
    <property type="term" value="C:membrane"/>
    <property type="evidence" value="ECO:0007669"/>
    <property type="project" value="UniProtKB-SubCell"/>
</dbReference>
<feature type="transmembrane region" description="Helical" evidence="8">
    <location>
        <begin position="421"/>
        <end position="447"/>
    </location>
</feature>
<dbReference type="SMART" id="SM00382">
    <property type="entry name" value="AAA"/>
    <property type="match status" value="1"/>
</dbReference>
<name>Q22MJ3_TETTS</name>
<evidence type="ECO:0000256" key="7">
    <source>
        <dbReference type="ARBA" id="ARBA00023136"/>
    </source>
</evidence>
<keyword evidence="5" id="KW-0067">ATP-binding</keyword>
<comment type="subcellular location">
    <subcellularLocation>
        <location evidence="1">Membrane</location>
        <topology evidence="1">Multi-pass membrane protein</topology>
    </subcellularLocation>
</comment>
<dbReference type="EMBL" id="GG662720">
    <property type="protein sequence ID" value="EAR86408.2"/>
    <property type="molecule type" value="Genomic_DNA"/>
</dbReference>
<dbReference type="AlphaFoldDB" id="Q22MJ3"/>
<dbReference type="Proteomes" id="UP000009168">
    <property type="component" value="Unassembled WGS sequence"/>
</dbReference>
<evidence type="ECO:0000256" key="1">
    <source>
        <dbReference type="ARBA" id="ARBA00004141"/>
    </source>
</evidence>
<dbReference type="InterPro" id="IPR027417">
    <property type="entry name" value="P-loop_NTPase"/>
</dbReference>
<evidence type="ECO:0000313" key="10">
    <source>
        <dbReference type="EMBL" id="EAR86408.2"/>
    </source>
</evidence>
<dbReference type="GO" id="GO:0140359">
    <property type="term" value="F:ABC-type transporter activity"/>
    <property type="evidence" value="ECO:0007669"/>
    <property type="project" value="InterPro"/>
</dbReference>
<gene>
    <name evidence="10" type="ORF">TTHERM_00035270</name>
</gene>
<evidence type="ECO:0000313" key="11">
    <source>
        <dbReference type="Proteomes" id="UP000009168"/>
    </source>
</evidence>
<dbReference type="GO" id="GO:0016887">
    <property type="term" value="F:ATP hydrolysis activity"/>
    <property type="evidence" value="ECO:0007669"/>
    <property type="project" value="InterPro"/>
</dbReference>
<keyword evidence="3 8" id="KW-0812">Transmembrane</keyword>
<dbReference type="STRING" id="312017.Q22MJ3"/>
<keyword evidence="4" id="KW-0547">Nucleotide-binding</keyword>
<dbReference type="InParanoid" id="Q22MJ3"/>
<dbReference type="GeneID" id="7843922"/>
<dbReference type="InterPro" id="IPR050352">
    <property type="entry name" value="ABCG_transporters"/>
</dbReference>
<dbReference type="Gene3D" id="3.40.50.300">
    <property type="entry name" value="P-loop containing nucleotide triphosphate hydrolases"/>
    <property type="match status" value="1"/>
</dbReference>
<proteinExistence type="predicted"/>
<organism evidence="10 11">
    <name type="scientific">Tetrahymena thermophila (strain SB210)</name>
    <dbReference type="NCBI Taxonomy" id="312017"/>
    <lineage>
        <taxon>Eukaryota</taxon>
        <taxon>Sar</taxon>
        <taxon>Alveolata</taxon>
        <taxon>Ciliophora</taxon>
        <taxon>Intramacronucleata</taxon>
        <taxon>Oligohymenophorea</taxon>
        <taxon>Hymenostomatida</taxon>
        <taxon>Tetrahymenina</taxon>
        <taxon>Tetrahymenidae</taxon>
        <taxon>Tetrahymena</taxon>
    </lineage>
</organism>
<keyword evidence="11" id="KW-1185">Reference proteome</keyword>
<feature type="domain" description="ABC transporter" evidence="9">
    <location>
        <begin position="13"/>
        <end position="258"/>
    </location>
</feature>
<evidence type="ECO:0000256" key="4">
    <source>
        <dbReference type="ARBA" id="ARBA00022741"/>
    </source>
</evidence>
<dbReference type="RefSeq" id="XP_977027.2">
    <property type="nucleotide sequence ID" value="XM_971934.2"/>
</dbReference>
<evidence type="ECO:0000259" key="9">
    <source>
        <dbReference type="PROSITE" id="PS50893"/>
    </source>
</evidence>
<evidence type="ECO:0000256" key="3">
    <source>
        <dbReference type="ARBA" id="ARBA00022692"/>
    </source>
</evidence>
<dbReference type="PROSITE" id="PS50893">
    <property type="entry name" value="ABC_TRANSPORTER_2"/>
    <property type="match status" value="1"/>
</dbReference>
<evidence type="ECO:0000256" key="8">
    <source>
        <dbReference type="SAM" id="Phobius"/>
    </source>
</evidence>
<feature type="transmembrane region" description="Helical" evidence="8">
    <location>
        <begin position="556"/>
        <end position="577"/>
    </location>
</feature>
<dbReference type="FunCoup" id="Q22MJ3">
    <property type="interactions" value="11"/>
</dbReference>
<dbReference type="InterPro" id="IPR003593">
    <property type="entry name" value="AAA+_ATPase"/>
</dbReference>
<dbReference type="HOGENOM" id="CLU_000604_57_6_1"/>
<evidence type="ECO:0000256" key="6">
    <source>
        <dbReference type="ARBA" id="ARBA00022989"/>
    </source>
</evidence>
<feature type="transmembrane region" description="Helical" evidence="8">
    <location>
        <begin position="343"/>
        <end position="360"/>
    </location>
</feature>
<feature type="transmembrane region" description="Helical" evidence="8">
    <location>
        <begin position="453"/>
        <end position="475"/>
    </location>
</feature>
<keyword evidence="2" id="KW-0813">Transport</keyword>
<dbReference type="Pfam" id="PF19055">
    <property type="entry name" value="ABC2_membrane_7"/>
    <property type="match status" value="1"/>
</dbReference>
<evidence type="ECO:0000256" key="2">
    <source>
        <dbReference type="ARBA" id="ARBA00022448"/>
    </source>
</evidence>
<dbReference type="Pfam" id="PF01061">
    <property type="entry name" value="ABC2_membrane"/>
    <property type="match status" value="1"/>
</dbReference>
<dbReference type="InterPro" id="IPR003439">
    <property type="entry name" value="ABC_transporter-like_ATP-bd"/>
</dbReference>
<reference evidence="11" key="1">
    <citation type="journal article" date="2006" name="PLoS Biol.">
        <title>Macronuclear genome sequence of the ciliate Tetrahymena thermophila, a model eukaryote.</title>
        <authorList>
            <person name="Eisen J.A."/>
            <person name="Coyne R.S."/>
            <person name="Wu M."/>
            <person name="Wu D."/>
            <person name="Thiagarajan M."/>
            <person name="Wortman J.R."/>
            <person name="Badger J.H."/>
            <person name="Ren Q."/>
            <person name="Amedeo P."/>
            <person name="Jones K.M."/>
            <person name="Tallon L.J."/>
            <person name="Delcher A.L."/>
            <person name="Salzberg S.L."/>
            <person name="Silva J.C."/>
            <person name="Haas B.J."/>
            <person name="Majoros W.H."/>
            <person name="Farzad M."/>
            <person name="Carlton J.M."/>
            <person name="Smith R.K. Jr."/>
            <person name="Garg J."/>
            <person name="Pearlman R.E."/>
            <person name="Karrer K.M."/>
            <person name="Sun L."/>
            <person name="Manning G."/>
            <person name="Elde N.C."/>
            <person name="Turkewitz A.P."/>
            <person name="Asai D.J."/>
            <person name="Wilkes D.E."/>
            <person name="Wang Y."/>
            <person name="Cai H."/>
            <person name="Collins K."/>
            <person name="Stewart B.A."/>
            <person name="Lee S.R."/>
            <person name="Wilamowska K."/>
            <person name="Weinberg Z."/>
            <person name="Ruzzo W.L."/>
            <person name="Wloga D."/>
            <person name="Gaertig J."/>
            <person name="Frankel J."/>
            <person name="Tsao C.-C."/>
            <person name="Gorovsky M.A."/>
            <person name="Keeling P.J."/>
            <person name="Waller R.F."/>
            <person name="Patron N.J."/>
            <person name="Cherry J.M."/>
            <person name="Stover N.A."/>
            <person name="Krieger C.J."/>
            <person name="del Toro C."/>
            <person name="Ryder H.F."/>
            <person name="Williamson S.C."/>
            <person name="Barbeau R.A."/>
            <person name="Hamilton E.P."/>
            <person name="Orias E."/>
        </authorList>
    </citation>
    <scope>NUCLEOTIDE SEQUENCE [LARGE SCALE GENOMIC DNA]</scope>
    <source>
        <strain evidence="11">SB210</strain>
    </source>
</reference>
<keyword evidence="7 8" id="KW-0472">Membrane</keyword>
<dbReference type="OrthoDB" id="184675at2759"/>
<protein>
    <submittedName>
        <fullName evidence="10">ABC-2 family transporter protein</fullName>
    </submittedName>
</protein>
<dbReference type="PANTHER" id="PTHR48041">
    <property type="entry name" value="ABC TRANSPORTER G FAMILY MEMBER 28"/>
    <property type="match status" value="1"/>
</dbReference>
<feature type="transmembrane region" description="Helical" evidence="8">
    <location>
        <begin position="487"/>
        <end position="505"/>
    </location>
</feature>
<dbReference type="SUPFAM" id="SSF52540">
    <property type="entry name" value="P-loop containing nucleoside triphosphate hydrolases"/>
    <property type="match status" value="1"/>
</dbReference>
<dbReference type="GO" id="GO:0005524">
    <property type="term" value="F:ATP binding"/>
    <property type="evidence" value="ECO:0007669"/>
    <property type="project" value="UniProtKB-KW"/>
</dbReference>
<evidence type="ECO:0000256" key="5">
    <source>
        <dbReference type="ARBA" id="ARBA00022840"/>
    </source>
</evidence>
<dbReference type="PANTHER" id="PTHR48041:SF139">
    <property type="entry name" value="PROTEIN SCARLET"/>
    <property type="match status" value="1"/>
</dbReference>
<dbReference type="InterPro" id="IPR043926">
    <property type="entry name" value="ABCG_dom"/>
</dbReference>
<dbReference type="KEGG" id="tet:TTHERM_00035270"/>
<keyword evidence="6 8" id="KW-1133">Transmembrane helix</keyword>
<sequence>MINQEQAKKGIDITWRNVKYTAHTKNSHREILKGLSGICKAGEMTAIMGSSGAGKTTLLNILCCRAENTNEVKLLGDITANGKSYDARSFSNFAAYVMQEDLILETMTVLEALHFAANLKMTGTEQQKQAKVQEVLKIMRLEKCQNSLIGGNTIKGITKGEKKRTSIAFELVSDPDVIFLDEPTSGLDSFTAYNVVDVLQQYAREQNKTIICTIHQPSSEIFIKFDRLILLVDGQFIYQGPRDKVIDYFGSFGFQCPHLSNPADYFISIMHAESEKNRKSYKVYFENFEKKLSDDISKEIDQHGTKLILQKSAQASFLTQVSILIKRNFKNVQRNPMEFRAKIIQSIILGLFTGLIYLNLPDPESHRDDQRVVNDYNGAIFFLIQNTHQSTLFQMIVSIPLEKGVYLKEKNAKLYSANAYFLAKMAIESIVALVQPIVFISISYYMIGLNENFGRFCFFVLVSIINSFIGLSQGLFCGSFFNDPSTAMSITPMMILPFFLFSGFYRNVADMPDWNAWFQWLSNYRYAFEALIRNNYTDSPFTIDVIGQTNLDLGKWMSVLMLVILFLAFSTFTLIVLNTKKQRLQ</sequence>
<dbReference type="eggNOG" id="KOG0061">
    <property type="taxonomic scope" value="Eukaryota"/>
</dbReference>
<accession>Q22MJ3</accession>
<dbReference type="InterPro" id="IPR013525">
    <property type="entry name" value="ABC2_TM"/>
</dbReference>
<dbReference type="CDD" id="cd03213">
    <property type="entry name" value="ABCG_EPDR"/>
    <property type="match status" value="1"/>
</dbReference>
<dbReference type="Pfam" id="PF00005">
    <property type="entry name" value="ABC_tran"/>
    <property type="match status" value="1"/>
</dbReference>